<name>A0A430HT38_9BURK</name>
<gene>
    <name evidence="1" type="ORF">EJB06_00795</name>
</gene>
<keyword evidence="2" id="KW-1185">Reference proteome</keyword>
<dbReference type="Gene3D" id="1.25.10.10">
    <property type="entry name" value="Leucine-rich Repeat Variant"/>
    <property type="match status" value="3"/>
</dbReference>
<comment type="caution">
    <text evidence="1">The sequence shown here is derived from an EMBL/GenBank/DDBJ whole genome shotgun (WGS) entry which is preliminary data.</text>
</comment>
<evidence type="ECO:0000313" key="2">
    <source>
        <dbReference type="Proteomes" id="UP000278085"/>
    </source>
</evidence>
<dbReference type="EMBL" id="RXLQ01000001">
    <property type="protein sequence ID" value="RSZ60708.1"/>
    <property type="molecule type" value="Genomic_DNA"/>
</dbReference>
<evidence type="ECO:0008006" key="3">
    <source>
        <dbReference type="Google" id="ProtNLM"/>
    </source>
</evidence>
<proteinExistence type="predicted"/>
<organism evidence="1 2">
    <name type="scientific">Massilia atriviolacea</name>
    <dbReference type="NCBI Taxonomy" id="2495579"/>
    <lineage>
        <taxon>Bacteria</taxon>
        <taxon>Pseudomonadati</taxon>
        <taxon>Pseudomonadota</taxon>
        <taxon>Betaproteobacteria</taxon>
        <taxon>Burkholderiales</taxon>
        <taxon>Oxalobacteraceae</taxon>
        <taxon>Telluria group</taxon>
        <taxon>Massilia</taxon>
    </lineage>
</organism>
<accession>A0A430HT38</accession>
<evidence type="ECO:0000313" key="1">
    <source>
        <dbReference type="EMBL" id="RSZ60708.1"/>
    </source>
</evidence>
<reference evidence="1 2" key="1">
    <citation type="submission" date="2018-12" db="EMBL/GenBank/DDBJ databases">
        <authorList>
            <person name="Yang E."/>
        </authorList>
    </citation>
    <scope>NUCLEOTIDE SEQUENCE [LARGE SCALE GENOMIC DNA]</scope>
    <source>
        <strain evidence="1 2">SOD</strain>
    </source>
</reference>
<dbReference type="AlphaFoldDB" id="A0A430HT38"/>
<dbReference type="RefSeq" id="WP_126072092.1">
    <property type="nucleotide sequence ID" value="NZ_CP051166.1"/>
</dbReference>
<sequence length="994" mass="108929">MTAEEFLHIVQISHHYAEGTSREKTMAQQLNFSYEIHWYDWDVIATFIGHPDAELALIAEAWRFAPDFVEAQPRWAELAQHPAWAAAVAQAQRELPAPNRNWGQVPAYYVRHLIAQKNIKALCLVLESHSVDKGFVARWGSDLMALGHQSIDLRIMDQYAVDAATMGPILDKFATSKYATVRLAVARHEHAGPDALRLLCTDRDEKIAKAAASHKQFPGDALELVAQHEEARQGDRLDRLETLGWKELGDFLGNPDFPAEGLDILAARDDAAIRFACAMHPNASEALLRATLAEPEDWRKAAAALNPALPVAMMTQLADIDSVDIAFALAGNPALPEALQLTLAVHPSRMVRLHLADHTSSHAVLSLIAAQPGRADVHTTFEQLLAVAIDPKSPASKIGNLQAATNTRRSNGEALASSLGYAIARHPKVPEKLLGKMRHALPELIAANPGVQLRLLEGLPLPDPEPVPEWKMNGPEVGKYPGYYINHLLLSKELSVQRMACDHIGCDKALLLPLWLVPDTVLLKKLAQRTDMPRFFYEMLWLLGGESVRAALKANKAARQLTDFRAAPASAVAAPAVKIDARGAIKGNKKERIALASTSTDEAILLALAADKLSEVRDALTNQSSLPWAVVALLSRDAELDIRRRMPAYLAAFPIEQSAAIESALLAEGGVVAESVADHTRNPALQEQMLGKYERRLAYNDHLAPALAEHYLYHGAIDALQRVAGNLEGLPGFSLKAADFLLQVLDHRRGDPLLSLRVLYAAPDEQQQRHHLERIRTYFEQEGERIIFTYYTVQAIVERYPDDPGMQALLARSLGPQTSRENRHWAARLSKHLDDEVIARVMQEGSAGREALAGNPALPAHAADVLKSDADPEVRAALAGWNTRLASHFVNDPATEVRAALAKMTSDVALQRQLLANKQEDVLAGLAQNPHCDSAMMAGLVAANRNYAVRIRVANHPATSLETLQVLLQDRHGDVRANAARVIEERAGAGQESV</sequence>
<dbReference type="InterPro" id="IPR011989">
    <property type="entry name" value="ARM-like"/>
</dbReference>
<dbReference type="OrthoDB" id="73889at2"/>
<protein>
    <recommendedName>
        <fullName evidence="3">Leucine rich repeat variant</fullName>
    </recommendedName>
</protein>
<dbReference type="Proteomes" id="UP000278085">
    <property type="component" value="Unassembled WGS sequence"/>
</dbReference>